<dbReference type="AlphaFoldDB" id="A0A1X7UP03"/>
<dbReference type="InterPro" id="IPR012677">
    <property type="entry name" value="Nucleotide-bd_a/b_plait_sf"/>
</dbReference>
<dbReference type="EnsemblMetazoa" id="XM_011406201.2">
    <property type="protein sequence ID" value="XP_011404503.1"/>
    <property type="gene ID" value="LOC105313071"/>
</dbReference>
<reference evidence="5" key="1">
    <citation type="journal article" date="2010" name="Nature">
        <title>The Amphimedon queenslandica genome and the evolution of animal complexity.</title>
        <authorList>
            <person name="Srivastava M."/>
            <person name="Simakov O."/>
            <person name="Chapman J."/>
            <person name="Fahey B."/>
            <person name="Gauthier M.E."/>
            <person name="Mitros T."/>
            <person name="Richards G.S."/>
            <person name="Conaco C."/>
            <person name="Dacre M."/>
            <person name="Hellsten U."/>
            <person name="Larroux C."/>
            <person name="Putnam N.H."/>
            <person name="Stanke M."/>
            <person name="Adamska M."/>
            <person name="Darling A."/>
            <person name="Degnan S.M."/>
            <person name="Oakley T.H."/>
            <person name="Plachetzki D.C."/>
            <person name="Zhai Y."/>
            <person name="Adamski M."/>
            <person name="Calcino A."/>
            <person name="Cummins S.F."/>
            <person name="Goodstein D.M."/>
            <person name="Harris C."/>
            <person name="Jackson D.J."/>
            <person name="Leys S.P."/>
            <person name="Shu S."/>
            <person name="Woodcroft B.J."/>
            <person name="Vervoort M."/>
            <person name="Kosik K.S."/>
            <person name="Manning G."/>
            <person name="Degnan B.M."/>
            <person name="Rokhsar D.S."/>
        </authorList>
    </citation>
    <scope>NUCLEOTIDE SEQUENCE [LARGE SCALE GENOMIC DNA]</scope>
</reference>
<dbReference type="STRING" id="400682.A0A1X7UP03"/>
<dbReference type="SUPFAM" id="SSF54928">
    <property type="entry name" value="RNA-binding domain, RBD"/>
    <property type="match status" value="1"/>
</dbReference>
<dbReference type="InterPro" id="IPR050886">
    <property type="entry name" value="RNA-binding_reg"/>
</dbReference>
<sequence>MAVNRAVAGELNRARFFVRGLPWSTCEESLKSFFSRYGNVKKATVIFDKNSGLSKQYGFVEMKTVEEAERIIAMKSFYLTKGRRVEVAEAMHKKYDTDTRFDLY</sequence>
<feature type="domain" description="RRM" evidence="3">
    <location>
        <begin position="14"/>
        <end position="92"/>
    </location>
</feature>
<name>A0A1X7UP03_AMPQE</name>
<dbReference type="SMART" id="SM00360">
    <property type="entry name" value="RRM"/>
    <property type="match status" value="1"/>
</dbReference>
<keyword evidence="1 2" id="KW-0694">RNA-binding</keyword>
<protein>
    <recommendedName>
        <fullName evidence="3">RRM domain-containing protein</fullName>
    </recommendedName>
</protein>
<dbReference type="InterPro" id="IPR000504">
    <property type="entry name" value="RRM_dom"/>
</dbReference>
<dbReference type="GO" id="GO:0003723">
    <property type="term" value="F:RNA binding"/>
    <property type="evidence" value="ECO:0007669"/>
    <property type="project" value="UniProtKB-UniRule"/>
</dbReference>
<keyword evidence="5" id="KW-1185">Reference proteome</keyword>
<accession>A0A1X7UP03</accession>
<dbReference type="PROSITE" id="PS50102">
    <property type="entry name" value="RRM"/>
    <property type="match status" value="1"/>
</dbReference>
<gene>
    <name evidence="4" type="primary">105313071</name>
</gene>
<dbReference type="FunCoup" id="A0A1X7UP03">
    <property type="interactions" value="579"/>
</dbReference>
<dbReference type="EnsemblMetazoa" id="Aqu2.1.29127_001">
    <property type="protein sequence ID" value="Aqu2.1.29127_001"/>
    <property type="gene ID" value="Aqu2.1.29127"/>
</dbReference>
<proteinExistence type="predicted"/>
<dbReference type="Proteomes" id="UP000007879">
    <property type="component" value="Unassembled WGS sequence"/>
</dbReference>
<reference evidence="4" key="2">
    <citation type="submission" date="2017-05" db="UniProtKB">
        <authorList>
            <consortium name="EnsemblMetazoa"/>
        </authorList>
    </citation>
    <scope>IDENTIFICATION</scope>
</reference>
<dbReference type="KEGG" id="aqu:105313071"/>
<evidence type="ECO:0000313" key="4">
    <source>
        <dbReference type="EnsemblMetazoa" id="Aqu2.1.29127_001"/>
    </source>
</evidence>
<dbReference type="PANTHER" id="PTHR48024">
    <property type="entry name" value="GEO13361P1-RELATED"/>
    <property type="match status" value="1"/>
</dbReference>
<evidence type="ECO:0000256" key="2">
    <source>
        <dbReference type="PROSITE-ProRule" id="PRU00176"/>
    </source>
</evidence>
<evidence type="ECO:0000313" key="5">
    <source>
        <dbReference type="Proteomes" id="UP000007879"/>
    </source>
</evidence>
<dbReference type="InParanoid" id="A0A1X7UP03"/>
<dbReference type="InterPro" id="IPR035979">
    <property type="entry name" value="RBD_domain_sf"/>
</dbReference>
<dbReference type="Pfam" id="PF00076">
    <property type="entry name" value="RRM_1"/>
    <property type="match status" value="1"/>
</dbReference>
<dbReference type="Gene3D" id="3.30.70.330">
    <property type="match status" value="1"/>
</dbReference>
<evidence type="ECO:0000256" key="1">
    <source>
        <dbReference type="ARBA" id="ARBA00022884"/>
    </source>
</evidence>
<dbReference type="OrthoDB" id="439808at2759"/>
<evidence type="ECO:0000259" key="3">
    <source>
        <dbReference type="PROSITE" id="PS50102"/>
    </source>
</evidence>
<organism evidence="4">
    <name type="scientific">Amphimedon queenslandica</name>
    <name type="common">Sponge</name>
    <dbReference type="NCBI Taxonomy" id="400682"/>
    <lineage>
        <taxon>Eukaryota</taxon>
        <taxon>Metazoa</taxon>
        <taxon>Porifera</taxon>
        <taxon>Demospongiae</taxon>
        <taxon>Heteroscleromorpha</taxon>
        <taxon>Haplosclerida</taxon>
        <taxon>Niphatidae</taxon>
        <taxon>Amphimedon</taxon>
    </lineage>
</organism>
<dbReference type="PANTHER" id="PTHR48024:SF56">
    <property type="entry name" value="HETEROGENEOUS NUCLEAR RIBONUCLEOPROTEIN A0"/>
    <property type="match status" value="1"/>
</dbReference>